<sequence>MALQATSFSVHTLVNLPSKTTGSLKDSTLLGVSLYDHRKVDFNSLASKSKMEFKRTKLFKTQAVAITSTPPVTRAAPGEKKTLRKGTRMKLLLLWIEVVFSLGSCHGLGGDVSCIHARSILLDPGE</sequence>
<name>A0AAD5D3N7_AMBAR</name>
<evidence type="ECO:0000313" key="1">
    <source>
        <dbReference type="EMBL" id="KAI7751461.1"/>
    </source>
</evidence>
<reference evidence="1" key="1">
    <citation type="submission" date="2022-06" db="EMBL/GenBank/DDBJ databases">
        <title>Uncovering the hologenomic basis of an extraordinary plant invasion.</title>
        <authorList>
            <person name="Bieker V.C."/>
            <person name="Martin M.D."/>
            <person name="Gilbert T."/>
            <person name="Hodgins K."/>
            <person name="Battlay P."/>
            <person name="Petersen B."/>
            <person name="Wilson J."/>
        </authorList>
    </citation>
    <scope>NUCLEOTIDE SEQUENCE</scope>
    <source>
        <strain evidence="1">AA19_3_7</strain>
        <tissue evidence="1">Leaf</tissue>
    </source>
</reference>
<protein>
    <submittedName>
        <fullName evidence="1">Uncharacterized protein</fullName>
    </submittedName>
</protein>
<gene>
    <name evidence="1" type="ORF">M8C21_017679</name>
</gene>
<comment type="caution">
    <text evidence="1">The sequence shown here is derived from an EMBL/GenBank/DDBJ whole genome shotgun (WGS) entry which is preliminary data.</text>
</comment>
<keyword evidence="2" id="KW-1185">Reference proteome</keyword>
<dbReference type="Proteomes" id="UP001206925">
    <property type="component" value="Unassembled WGS sequence"/>
</dbReference>
<dbReference type="AlphaFoldDB" id="A0AAD5D3N7"/>
<dbReference type="EMBL" id="JAMZMK010005893">
    <property type="protein sequence ID" value="KAI7751461.1"/>
    <property type="molecule type" value="Genomic_DNA"/>
</dbReference>
<organism evidence="1 2">
    <name type="scientific">Ambrosia artemisiifolia</name>
    <name type="common">Common ragweed</name>
    <dbReference type="NCBI Taxonomy" id="4212"/>
    <lineage>
        <taxon>Eukaryota</taxon>
        <taxon>Viridiplantae</taxon>
        <taxon>Streptophyta</taxon>
        <taxon>Embryophyta</taxon>
        <taxon>Tracheophyta</taxon>
        <taxon>Spermatophyta</taxon>
        <taxon>Magnoliopsida</taxon>
        <taxon>eudicotyledons</taxon>
        <taxon>Gunneridae</taxon>
        <taxon>Pentapetalae</taxon>
        <taxon>asterids</taxon>
        <taxon>campanulids</taxon>
        <taxon>Asterales</taxon>
        <taxon>Asteraceae</taxon>
        <taxon>Asteroideae</taxon>
        <taxon>Heliantheae alliance</taxon>
        <taxon>Heliantheae</taxon>
        <taxon>Ambrosia</taxon>
    </lineage>
</organism>
<proteinExistence type="predicted"/>
<accession>A0AAD5D3N7</accession>
<evidence type="ECO:0000313" key="2">
    <source>
        <dbReference type="Proteomes" id="UP001206925"/>
    </source>
</evidence>